<dbReference type="GO" id="GO:0046872">
    <property type="term" value="F:metal ion binding"/>
    <property type="evidence" value="ECO:0007669"/>
    <property type="project" value="UniProtKB-KW"/>
</dbReference>
<evidence type="ECO:0000256" key="9">
    <source>
        <dbReference type="ARBA" id="ARBA00023211"/>
    </source>
</evidence>
<keyword evidence="7 11" id="KW-0479">Metal-binding</keyword>
<comment type="function">
    <text evidence="3 11">Catalyzes the conversion of D-ribulose 5-phosphate to formate and 3,4-dihydroxy-2-butanone 4-phosphate.</text>
</comment>
<dbReference type="GO" id="GO:0005829">
    <property type="term" value="C:cytosol"/>
    <property type="evidence" value="ECO:0007669"/>
    <property type="project" value="TreeGrafter"/>
</dbReference>
<reference evidence="12 14" key="1">
    <citation type="journal article" date="2015" name="Genome Announc.">
        <title>Expanding the biotechnology potential of lactobacilli through comparative genomics of 213 strains and associated genera.</title>
        <authorList>
            <person name="Sun Z."/>
            <person name="Harris H.M."/>
            <person name="McCann A."/>
            <person name="Guo C."/>
            <person name="Argimon S."/>
            <person name="Zhang W."/>
            <person name="Yang X."/>
            <person name="Jeffery I.B."/>
            <person name="Cooney J.C."/>
            <person name="Kagawa T.F."/>
            <person name="Liu W."/>
            <person name="Song Y."/>
            <person name="Salvetti E."/>
            <person name="Wrobel A."/>
            <person name="Rasinkangas P."/>
            <person name="Parkhill J."/>
            <person name="Rea M.C."/>
            <person name="O'Sullivan O."/>
            <person name="Ritari J."/>
            <person name="Douillard F.P."/>
            <person name="Paul Ross R."/>
            <person name="Yang R."/>
            <person name="Briner A.E."/>
            <person name="Felis G.E."/>
            <person name="de Vos W.M."/>
            <person name="Barrangou R."/>
            <person name="Klaenhammer T.R."/>
            <person name="Caufield P.W."/>
            <person name="Cui Y."/>
            <person name="Zhang H."/>
            <person name="O'Toole P.W."/>
        </authorList>
    </citation>
    <scope>NUCLEOTIDE SEQUENCE [LARGE SCALE GENOMIC DNA]</scope>
    <source>
        <strain evidence="12 14">DSM 20410</strain>
    </source>
</reference>
<organism evidence="12 14">
    <name type="scientific">Weissella viridescens</name>
    <name type="common">Lactobacillus viridescens</name>
    <dbReference type="NCBI Taxonomy" id="1629"/>
    <lineage>
        <taxon>Bacteria</taxon>
        <taxon>Bacillati</taxon>
        <taxon>Bacillota</taxon>
        <taxon>Bacilli</taxon>
        <taxon>Lactobacillales</taxon>
        <taxon>Lactobacillaceae</taxon>
        <taxon>Weissella</taxon>
    </lineage>
</organism>
<dbReference type="PANTHER" id="PTHR21327:SF18">
    <property type="entry name" value="3,4-DIHYDROXY-2-BUTANONE 4-PHOSPHATE SYNTHASE"/>
    <property type="match status" value="1"/>
</dbReference>
<dbReference type="Proteomes" id="UP000051992">
    <property type="component" value="Unassembled WGS sequence"/>
</dbReference>
<comment type="catalytic activity">
    <reaction evidence="1 11">
        <text>D-ribulose 5-phosphate = (2S)-2-hydroxy-3-oxobutyl phosphate + formate + H(+)</text>
        <dbReference type="Rhea" id="RHEA:18457"/>
        <dbReference type="ChEBI" id="CHEBI:15378"/>
        <dbReference type="ChEBI" id="CHEBI:15740"/>
        <dbReference type="ChEBI" id="CHEBI:58121"/>
        <dbReference type="ChEBI" id="CHEBI:58830"/>
        <dbReference type="EC" id="4.1.99.12"/>
    </reaction>
</comment>
<dbReference type="UniPathway" id="UPA00275">
    <property type="reaction ID" value="UER00399"/>
</dbReference>
<evidence type="ECO:0000256" key="5">
    <source>
        <dbReference type="ARBA" id="ARBA00005520"/>
    </source>
</evidence>
<protein>
    <recommendedName>
        <fullName evidence="11">3,4-dihydroxy-2-butanone 4-phosphate synthase</fullName>
        <shortName evidence="11">DHBP synthase</shortName>
        <ecNumber evidence="11">4.1.99.12</ecNumber>
    </recommendedName>
</protein>
<evidence type="ECO:0000256" key="3">
    <source>
        <dbReference type="ARBA" id="ARBA00002284"/>
    </source>
</evidence>
<comment type="similarity">
    <text evidence="11">Belongs to the DHBP synthase family.</text>
</comment>
<dbReference type="PATRIC" id="fig|1629.5.peg.107"/>
<keyword evidence="8 11" id="KW-0460">Magnesium</keyword>
<comment type="pathway">
    <text evidence="4 11">Cofactor biosynthesis; riboflavin biosynthesis; 2-hydroxy-3-oxobutyl phosphate from D-ribulose 5-phosphate: step 1/1.</text>
</comment>
<keyword evidence="9 11" id="KW-0464">Manganese</keyword>
<dbReference type="NCBIfam" id="TIGR00506">
    <property type="entry name" value="ribB"/>
    <property type="match status" value="1"/>
</dbReference>
<evidence type="ECO:0000313" key="14">
    <source>
        <dbReference type="Proteomes" id="UP000051992"/>
    </source>
</evidence>
<dbReference type="InterPro" id="IPR017945">
    <property type="entry name" value="DHBP_synth_RibB-like_a/b_dom"/>
</dbReference>
<dbReference type="Pfam" id="PF00926">
    <property type="entry name" value="DHBP_synthase"/>
    <property type="match status" value="1"/>
</dbReference>
<dbReference type="RefSeq" id="WP_057743524.1">
    <property type="nucleotide sequence ID" value="NZ_BJLU01000001.1"/>
</dbReference>
<dbReference type="EMBL" id="JQBM01000001">
    <property type="protein sequence ID" value="KRN46841.1"/>
    <property type="molecule type" value="Genomic_DNA"/>
</dbReference>
<evidence type="ECO:0000256" key="10">
    <source>
        <dbReference type="ARBA" id="ARBA00023239"/>
    </source>
</evidence>
<gene>
    <name evidence="13" type="primary">ribBA</name>
    <name evidence="12" type="ORF">IV50_GL000104</name>
    <name evidence="13" type="ORF">NCTC13645_01127</name>
</gene>
<proteinExistence type="inferred from homology"/>
<evidence type="ECO:0000256" key="4">
    <source>
        <dbReference type="ARBA" id="ARBA00004904"/>
    </source>
</evidence>
<dbReference type="FunFam" id="3.90.870.10:FF:000001">
    <property type="entry name" value="Riboflavin biosynthesis protein RibBA"/>
    <property type="match status" value="1"/>
</dbReference>
<comment type="subunit">
    <text evidence="11">Homodimer.</text>
</comment>
<name>A0A0R2H1M5_WEIVI</name>
<comment type="cofactor">
    <cofactor evidence="2">
        <name>Mn(2+)</name>
        <dbReference type="ChEBI" id="CHEBI:29035"/>
    </cofactor>
</comment>
<dbReference type="InterPro" id="IPR000422">
    <property type="entry name" value="DHBP_synthase_RibB"/>
</dbReference>
<evidence type="ECO:0000256" key="11">
    <source>
        <dbReference type="RuleBase" id="RU003843"/>
    </source>
</evidence>
<dbReference type="PANTHER" id="PTHR21327">
    <property type="entry name" value="GTP CYCLOHYDROLASE II-RELATED"/>
    <property type="match status" value="1"/>
</dbReference>
<dbReference type="AlphaFoldDB" id="A0A0R2H1M5"/>
<dbReference type="EC" id="4.1.99.12" evidence="11"/>
<evidence type="ECO:0000256" key="6">
    <source>
        <dbReference type="ARBA" id="ARBA00022619"/>
    </source>
</evidence>
<comment type="cofactor">
    <cofactor evidence="11">
        <name>Mg(2+)</name>
        <dbReference type="ChEBI" id="CHEBI:18420"/>
    </cofactor>
    <cofactor evidence="11">
        <name>Mn(2+)</name>
        <dbReference type="ChEBI" id="CHEBI:29035"/>
    </cofactor>
    <text evidence="11">Binds 2 divalent metal cations per subunit. Magnesium or manganese.</text>
</comment>
<evidence type="ECO:0000256" key="8">
    <source>
        <dbReference type="ARBA" id="ARBA00022842"/>
    </source>
</evidence>
<evidence type="ECO:0000256" key="2">
    <source>
        <dbReference type="ARBA" id="ARBA00001936"/>
    </source>
</evidence>
<keyword evidence="10 11" id="KW-0456">Lyase</keyword>
<sequence length="210" mass="22637">MNTSIEDAVRYMAQGGLAVIVDDENRENEEDLVGIGSKMTPENVNFMVTHARGLLCAPITQSIADRLGLVQMVENNTEVNGTRFTLSIDGSHAATGVTTGVSAFDRSATLQHLADPEAKAEDFVHPGHSFPLVGEDGGVMARDGHTEATIDLARLAGETEVGAICEILLEDGHMAREADLRQFAEDFDLPFISIEQLTDYVREHGNSAIV</sequence>
<dbReference type="GO" id="GO:0016787">
    <property type="term" value="F:hydrolase activity"/>
    <property type="evidence" value="ECO:0007669"/>
    <property type="project" value="UniProtKB-KW"/>
</dbReference>
<evidence type="ECO:0000256" key="1">
    <source>
        <dbReference type="ARBA" id="ARBA00000141"/>
    </source>
</evidence>
<evidence type="ECO:0000313" key="15">
    <source>
        <dbReference type="Proteomes" id="UP000254621"/>
    </source>
</evidence>
<dbReference type="SUPFAM" id="SSF55821">
    <property type="entry name" value="YrdC/RibB"/>
    <property type="match status" value="1"/>
</dbReference>
<comment type="similarity">
    <text evidence="5">In the N-terminal section; belongs to the DHBP synthase family.</text>
</comment>
<evidence type="ECO:0000313" key="12">
    <source>
        <dbReference type="EMBL" id="KRN46841.1"/>
    </source>
</evidence>
<reference evidence="13 15" key="2">
    <citation type="submission" date="2018-06" db="EMBL/GenBank/DDBJ databases">
        <authorList>
            <consortium name="Pathogen Informatics"/>
            <person name="Doyle S."/>
        </authorList>
    </citation>
    <scope>NUCLEOTIDE SEQUENCE [LARGE SCALE GENOMIC DNA]</scope>
    <source>
        <strain evidence="13 15">NCTC13645</strain>
    </source>
</reference>
<keyword evidence="14" id="KW-1185">Reference proteome</keyword>
<dbReference type="OrthoDB" id="9793111at2"/>
<dbReference type="GO" id="GO:0008686">
    <property type="term" value="F:3,4-dihydroxy-2-butanone-4-phosphate synthase activity"/>
    <property type="evidence" value="ECO:0007669"/>
    <property type="project" value="UniProtKB-EC"/>
</dbReference>
<dbReference type="GO" id="GO:0009231">
    <property type="term" value="P:riboflavin biosynthetic process"/>
    <property type="evidence" value="ECO:0007669"/>
    <property type="project" value="UniProtKB-UniPathway"/>
</dbReference>
<accession>A0A0R2H1M5</accession>
<dbReference type="STRING" id="1629.IV50_GL000104"/>
<dbReference type="EMBL" id="UHIV01000004">
    <property type="protein sequence ID" value="SUP58878.1"/>
    <property type="molecule type" value="Genomic_DNA"/>
</dbReference>
<keyword evidence="6 11" id="KW-0686">Riboflavin biosynthesis</keyword>
<keyword evidence="12" id="KW-0378">Hydrolase</keyword>
<evidence type="ECO:0000256" key="7">
    <source>
        <dbReference type="ARBA" id="ARBA00022723"/>
    </source>
</evidence>
<dbReference type="Proteomes" id="UP000254621">
    <property type="component" value="Unassembled WGS sequence"/>
</dbReference>
<evidence type="ECO:0000313" key="13">
    <source>
        <dbReference type="EMBL" id="SUP58878.1"/>
    </source>
</evidence>
<dbReference type="Gene3D" id="3.90.870.10">
    <property type="entry name" value="DHBP synthase"/>
    <property type="match status" value="1"/>
</dbReference>